<protein>
    <submittedName>
        <fullName evidence="1">Uncharacterized protein</fullName>
    </submittedName>
</protein>
<organism evidence="1 2">
    <name type="scientific">Chara braunii</name>
    <name type="common">Braun's stonewort</name>
    <dbReference type="NCBI Taxonomy" id="69332"/>
    <lineage>
        <taxon>Eukaryota</taxon>
        <taxon>Viridiplantae</taxon>
        <taxon>Streptophyta</taxon>
        <taxon>Charophyceae</taxon>
        <taxon>Charales</taxon>
        <taxon>Characeae</taxon>
        <taxon>Chara</taxon>
    </lineage>
</organism>
<evidence type="ECO:0000313" key="1">
    <source>
        <dbReference type="EMBL" id="GBG61517.1"/>
    </source>
</evidence>
<name>A0A388JUS9_CHABU</name>
<dbReference type="Proteomes" id="UP000265515">
    <property type="component" value="Unassembled WGS sequence"/>
</dbReference>
<accession>A0A388JUS9</accession>
<proteinExistence type="predicted"/>
<reference evidence="1 2" key="1">
    <citation type="journal article" date="2018" name="Cell">
        <title>The Chara Genome: Secondary Complexity and Implications for Plant Terrestrialization.</title>
        <authorList>
            <person name="Nishiyama T."/>
            <person name="Sakayama H."/>
            <person name="Vries J.D."/>
            <person name="Buschmann H."/>
            <person name="Saint-Marcoux D."/>
            <person name="Ullrich K.K."/>
            <person name="Haas F.B."/>
            <person name="Vanderstraeten L."/>
            <person name="Becker D."/>
            <person name="Lang D."/>
            <person name="Vosolsobe S."/>
            <person name="Rombauts S."/>
            <person name="Wilhelmsson P.K.I."/>
            <person name="Janitza P."/>
            <person name="Kern R."/>
            <person name="Heyl A."/>
            <person name="Rumpler F."/>
            <person name="Villalobos L.I.A.C."/>
            <person name="Clay J.M."/>
            <person name="Skokan R."/>
            <person name="Toyoda A."/>
            <person name="Suzuki Y."/>
            <person name="Kagoshima H."/>
            <person name="Schijlen E."/>
            <person name="Tajeshwar N."/>
            <person name="Catarino B."/>
            <person name="Hetherington A.J."/>
            <person name="Saltykova A."/>
            <person name="Bonnot C."/>
            <person name="Breuninger H."/>
            <person name="Symeonidi A."/>
            <person name="Radhakrishnan G.V."/>
            <person name="Van Nieuwerburgh F."/>
            <person name="Deforce D."/>
            <person name="Chang C."/>
            <person name="Karol K.G."/>
            <person name="Hedrich R."/>
            <person name="Ulvskov P."/>
            <person name="Glockner G."/>
            <person name="Delwiche C.F."/>
            <person name="Petrasek J."/>
            <person name="Van de Peer Y."/>
            <person name="Friml J."/>
            <person name="Beilby M."/>
            <person name="Dolan L."/>
            <person name="Kohara Y."/>
            <person name="Sugano S."/>
            <person name="Fujiyama A."/>
            <person name="Delaux P.-M."/>
            <person name="Quint M."/>
            <person name="TheiBen G."/>
            <person name="Hagemann M."/>
            <person name="Harholt J."/>
            <person name="Dunand C."/>
            <person name="Zachgo S."/>
            <person name="Langdale J."/>
            <person name="Maumus F."/>
            <person name="Straeten D.V.D."/>
            <person name="Gould S.B."/>
            <person name="Rensing S.A."/>
        </authorList>
    </citation>
    <scope>NUCLEOTIDE SEQUENCE [LARGE SCALE GENOMIC DNA]</scope>
    <source>
        <strain evidence="1 2">S276</strain>
    </source>
</reference>
<keyword evidence="2" id="KW-1185">Reference proteome</keyword>
<gene>
    <name evidence="1" type="ORF">CBR_g21859</name>
</gene>
<dbReference type="EMBL" id="BFEA01000020">
    <property type="protein sequence ID" value="GBG61517.1"/>
    <property type="molecule type" value="Genomic_DNA"/>
</dbReference>
<evidence type="ECO:0000313" key="2">
    <source>
        <dbReference type="Proteomes" id="UP000265515"/>
    </source>
</evidence>
<dbReference type="Gramene" id="GBG61517">
    <property type="protein sequence ID" value="GBG61517"/>
    <property type="gene ID" value="CBR_g21859"/>
</dbReference>
<comment type="caution">
    <text evidence="1">The sequence shown here is derived from an EMBL/GenBank/DDBJ whole genome shotgun (WGS) entry which is preliminary data.</text>
</comment>
<dbReference type="AlphaFoldDB" id="A0A388JUS9"/>
<sequence>MDLEGELRHLAEEWITALEEGCKQMQTTVGLLMQRQQDGGEIDGGAILMEQWLEDRIQELLDILWELEDGPDPRLEVYIDWRRADDRLAACRALFTLGRDLRNPLEYRYGLLATEDDCGENTNNRNNISYSDIKDGVGVNNNNYGGGDVQGGAMM</sequence>